<dbReference type="InterPro" id="IPR014089">
    <property type="entry name" value="AcCoA-synth-alpha"/>
</dbReference>
<dbReference type="InterPro" id="IPR013815">
    <property type="entry name" value="ATP_grasp_subdomain_1"/>
</dbReference>
<comment type="caution">
    <text evidence="7">The sequence shown here is derived from an EMBL/GenBank/DDBJ whole genome shotgun (WGS) entry which is preliminary data.</text>
</comment>
<dbReference type="GO" id="GO:0043758">
    <property type="term" value="F:acetate-CoA ligase (ADP-forming) activity"/>
    <property type="evidence" value="ECO:0007669"/>
    <property type="project" value="InterPro"/>
</dbReference>
<dbReference type="EMBL" id="JAKOAV010000010">
    <property type="protein sequence ID" value="MDF9408117.1"/>
    <property type="molecule type" value="Genomic_DNA"/>
</dbReference>
<dbReference type="PROSITE" id="PS50975">
    <property type="entry name" value="ATP_GRASP"/>
    <property type="match status" value="1"/>
</dbReference>
<name>A0A9X4H518_9FIRM</name>
<dbReference type="PANTHER" id="PTHR43334">
    <property type="entry name" value="ACETATE--COA LIGASE [ADP-FORMING]"/>
    <property type="match status" value="1"/>
</dbReference>
<dbReference type="GO" id="GO:0046872">
    <property type="term" value="F:metal ion binding"/>
    <property type="evidence" value="ECO:0007669"/>
    <property type="project" value="InterPro"/>
</dbReference>
<dbReference type="SUPFAM" id="SSF56059">
    <property type="entry name" value="Glutathione synthetase ATP-binding domain-like"/>
    <property type="match status" value="1"/>
</dbReference>
<evidence type="ECO:0000313" key="8">
    <source>
        <dbReference type="Proteomes" id="UP001154312"/>
    </source>
</evidence>
<gene>
    <name evidence="7" type="ORF">L7E55_07045</name>
</gene>
<organism evidence="7 8">
    <name type="scientific">Pelotomaculum isophthalicicum JI</name>
    <dbReference type="NCBI Taxonomy" id="947010"/>
    <lineage>
        <taxon>Bacteria</taxon>
        <taxon>Bacillati</taxon>
        <taxon>Bacillota</taxon>
        <taxon>Clostridia</taxon>
        <taxon>Eubacteriales</taxon>
        <taxon>Desulfotomaculaceae</taxon>
        <taxon>Pelotomaculum</taxon>
    </lineage>
</organism>
<dbReference type="InterPro" id="IPR032875">
    <property type="entry name" value="Succ_CoA_lig_flav_dom"/>
</dbReference>
<dbReference type="Pfam" id="PF13607">
    <property type="entry name" value="Succ_CoA_lig"/>
    <property type="match status" value="1"/>
</dbReference>
<dbReference type="InterPro" id="IPR043938">
    <property type="entry name" value="Ligase_CoA_dom"/>
</dbReference>
<dbReference type="GO" id="GO:0005524">
    <property type="term" value="F:ATP binding"/>
    <property type="evidence" value="ECO:0007669"/>
    <property type="project" value="UniProtKB-UniRule"/>
</dbReference>
<dbReference type="FunFam" id="3.30.1490.20:FF:000020">
    <property type="entry name" value="Protein lysine acetyltransferase"/>
    <property type="match status" value="1"/>
</dbReference>
<dbReference type="Gene3D" id="3.30.470.20">
    <property type="entry name" value="ATP-grasp fold, B domain"/>
    <property type="match status" value="1"/>
</dbReference>
<dbReference type="InterPro" id="IPR003781">
    <property type="entry name" value="CoA-bd"/>
</dbReference>
<dbReference type="Pfam" id="PF19045">
    <property type="entry name" value="Ligase_CoA_2"/>
    <property type="match status" value="1"/>
</dbReference>
<proteinExistence type="inferred from homology"/>
<evidence type="ECO:0000259" key="6">
    <source>
        <dbReference type="PROSITE" id="PS50975"/>
    </source>
</evidence>
<comment type="similarity">
    <text evidence="4">In the N-terminal section; belongs to the acetate CoA ligase alpha subunit family.</text>
</comment>
<dbReference type="AlphaFoldDB" id="A0A9X4H518"/>
<sequence>MDSLTSFFNPKSVAVIGASKSPGKIGNVIVKNIISSGYTGNVFPVNPKEKEIEGLVCYASVIAAPEPVELAVISVPAPLVLDMATACGDRGVKNLVVITAGFKETGKEGLRLEHKLVEICRSYKMRMLGPNCVGFMDTHTPLNASFSTGFPLKGEIAFISQSGAMVLSILDWSHSVGLGFSKFISLGNKADLTESHFIENAADDPHTKVILCYIEDVENGPLFLETARRASRKKPIVILKSGTSQAGARAASSHTGALAGSNIAYEAAFRQCGVIRAGSMPELFDLAIAFANQPVPRGERVAIITNSGGPGIVATDNIELKNLKMARFTRETVEQLRKELPAESNIYNPVDVLGDAKADRYRFALDKVLADPGVDSAIVLLCPGGVTEPVDTARAMVEMNGTYPAKPLFAAYMGGKQIEEGAKLLSAAKIPCFPFPEPVISSISGMTSYHRIKNASGNKERHSFDNVDSKTVETILENVRTDKRLVLLGSEAAKVLAAYGIATAATELATQPEEAAELADEMGYPVVLKIASPKIMHKTDVGGVITGLDSYEKVRKGFIEIIEKIQRYMPRTVIYGVEVQKMMPKGTELIIGMTRDVQFGPLIAFGLGGIYVNLIKDVSFRLANGLTDAEIKKMITETKAYTLLRGYRGEKPADLQAIVEVIGRFAQLVTDFSEITEVDINPLFAYNRGASAVDVKITIS</sequence>
<evidence type="ECO:0000256" key="4">
    <source>
        <dbReference type="ARBA" id="ARBA00060888"/>
    </source>
</evidence>
<feature type="domain" description="ATP-grasp" evidence="6">
    <location>
        <begin position="493"/>
        <end position="529"/>
    </location>
</feature>
<dbReference type="NCBIfam" id="TIGR02717">
    <property type="entry name" value="AcCoA-syn-alpha"/>
    <property type="match status" value="1"/>
</dbReference>
<evidence type="ECO:0000256" key="3">
    <source>
        <dbReference type="ARBA" id="ARBA00022840"/>
    </source>
</evidence>
<evidence type="ECO:0000313" key="7">
    <source>
        <dbReference type="EMBL" id="MDF9408117.1"/>
    </source>
</evidence>
<dbReference type="RefSeq" id="WP_277443406.1">
    <property type="nucleotide sequence ID" value="NZ_JAKOAV010000010.1"/>
</dbReference>
<dbReference type="Proteomes" id="UP001154312">
    <property type="component" value="Unassembled WGS sequence"/>
</dbReference>
<dbReference type="InterPro" id="IPR036291">
    <property type="entry name" value="NAD(P)-bd_dom_sf"/>
</dbReference>
<keyword evidence="3 5" id="KW-0067">ATP-binding</keyword>
<protein>
    <submittedName>
        <fullName evidence="7">Acetate--CoA ligase family protein</fullName>
    </submittedName>
</protein>
<dbReference type="SUPFAM" id="SSF51735">
    <property type="entry name" value="NAD(P)-binding Rossmann-fold domains"/>
    <property type="match status" value="1"/>
</dbReference>
<dbReference type="Gene3D" id="3.30.1490.20">
    <property type="entry name" value="ATP-grasp fold, A domain"/>
    <property type="match status" value="1"/>
</dbReference>
<dbReference type="InterPro" id="IPR016102">
    <property type="entry name" value="Succinyl-CoA_synth-like"/>
</dbReference>
<dbReference type="SUPFAM" id="SSF52210">
    <property type="entry name" value="Succinyl-CoA synthetase domains"/>
    <property type="match status" value="2"/>
</dbReference>
<evidence type="ECO:0000256" key="1">
    <source>
        <dbReference type="ARBA" id="ARBA00022598"/>
    </source>
</evidence>
<keyword evidence="1 7" id="KW-0436">Ligase</keyword>
<evidence type="ECO:0000256" key="2">
    <source>
        <dbReference type="ARBA" id="ARBA00022741"/>
    </source>
</evidence>
<dbReference type="InterPro" id="IPR011761">
    <property type="entry name" value="ATP-grasp"/>
</dbReference>
<dbReference type="Gene3D" id="3.40.50.261">
    <property type="entry name" value="Succinyl-CoA synthetase domains"/>
    <property type="match status" value="2"/>
</dbReference>
<dbReference type="Gene3D" id="3.40.50.720">
    <property type="entry name" value="NAD(P)-binding Rossmann-like Domain"/>
    <property type="match status" value="1"/>
</dbReference>
<accession>A0A9X4H518</accession>
<reference evidence="7" key="1">
    <citation type="submission" date="2022-02" db="EMBL/GenBank/DDBJ databases">
        <authorList>
            <person name="Leng L."/>
        </authorList>
    </citation>
    <scope>NUCLEOTIDE SEQUENCE</scope>
    <source>
        <strain evidence="7">JI</strain>
    </source>
</reference>
<dbReference type="SMART" id="SM00881">
    <property type="entry name" value="CoA_binding"/>
    <property type="match status" value="1"/>
</dbReference>
<evidence type="ECO:0000256" key="5">
    <source>
        <dbReference type="PROSITE-ProRule" id="PRU00409"/>
    </source>
</evidence>
<dbReference type="InterPro" id="IPR051538">
    <property type="entry name" value="Acyl-CoA_Synth/Transferase"/>
</dbReference>
<dbReference type="PANTHER" id="PTHR43334:SF1">
    <property type="entry name" value="3-HYDROXYPROPIONATE--COA LIGASE [ADP-FORMING]"/>
    <property type="match status" value="1"/>
</dbReference>
<keyword evidence="2 5" id="KW-0547">Nucleotide-binding</keyword>
<dbReference type="Pfam" id="PF13380">
    <property type="entry name" value="CoA_binding_2"/>
    <property type="match status" value="1"/>
</dbReference>
<keyword evidence="8" id="KW-1185">Reference proteome</keyword>
<dbReference type="Pfam" id="PF13549">
    <property type="entry name" value="ATP-grasp_5"/>
    <property type="match status" value="1"/>
</dbReference>